<dbReference type="RefSeq" id="WP_073291801.1">
    <property type="nucleotide sequence ID" value="NZ_FRCP01000031.1"/>
</dbReference>
<evidence type="ECO:0000259" key="1">
    <source>
        <dbReference type="Pfam" id="PF10651"/>
    </source>
</evidence>
<name>A0A1M7NK72_9FIRM</name>
<dbReference type="AlphaFoldDB" id="A0A1M7NK72"/>
<gene>
    <name evidence="2" type="ORF">SAMN02746066_04558</name>
</gene>
<dbReference type="STRING" id="1120996.SAMN02746066_04558"/>
<organism evidence="2 3">
    <name type="scientific">Anaerosporobacter mobilis DSM 15930</name>
    <dbReference type="NCBI Taxonomy" id="1120996"/>
    <lineage>
        <taxon>Bacteria</taxon>
        <taxon>Bacillati</taxon>
        <taxon>Bacillota</taxon>
        <taxon>Clostridia</taxon>
        <taxon>Lachnospirales</taxon>
        <taxon>Lachnospiraceae</taxon>
        <taxon>Anaerosporobacter</taxon>
    </lineage>
</organism>
<protein>
    <recommendedName>
        <fullName evidence="1">BppU N-terminal domain-containing protein</fullName>
    </recommendedName>
</protein>
<dbReference type="Proteomes" id="UP000184038">
    <property type="component" value="Unassembled WGS sequence"/>
</dbReference>
<evidence type="ECO:0000313" key="2">
    <source>
        <dbReference type="EMBL" id="SHN04117.1"/>
    </source>
</evidence>
<accession>A0A1M7NK72</accession>
<proteinExistence type="predicted"/>
<evidence type="ECO:0000313" key="3">
    <source>
        <dbReference type="Proteomes" id="UP000184038"/>
    </source>
</evidence>
<reference evidence="2 3" key="1">
    <citation type="submission" date="2016-11" db="EMBL/GenBank/DDBJ databases">
        <authorList>
            <person name="Jaros S."/>
            <person name="Januszkiewicz K."/>
            <person name="Wedrychowicz H."/>
        </authorList>
    </citation>
    <scope>NUCLEOTIDE SEQUENCE [LARGE SCALE GENOMIC DNA]</scope>
    <source>
        <strain evidence="2 3">DSM 15930</strain>
    </source>
</reference>
<dbReference type="Pfam" id="PF10651">
    <property type="entry name" value="BppU_N"/>
    <property type="match status" value="1"/>
</dbReference>
<sequence length="305" mass="33860">MRSYNIIVSPYQKNTVDTQFYFKQNDYGIPISITVEDYETSGTTAKIVFRLNDGAIREYNITQSGDGTYKYNLSADELCSVGKVIVDLKFYKNNARESTASFIIYVMRDKVGQIFDSADYSDSISRAIERCDQAVANIQAQANKAIEDVENALLAELNIYDGYDKTTVGFAADARQLNENVVNSFASKVKEKIDSNTNLINALNNNLLNKSKFNSANYSYVYLIGACRTSGKCECVFSFPLTYSTKPTVTVTRSLGFYDRTYGNVPVTIVVTEVGSVIFEVTHSSYIAGSLYSIGAWFSVDGTIV</sequence>
<dbReference type="EMBL" id="FRCP01000031">
    <property type="protein sequence ID" value="SHN04117.1"/>
    <property type="molecule type" value="Genomic_DNA"/>
</dbReference>
<feature type="domain" description="BppU N-terminal" evidence="1">
    <location>
        <begin position="17"/>
        <end position="129"/>
    </location>
</feature>
<keyword evidence="3" id="KW-1185">Reference proteome</keyword>
<dbReference type="InterPro" id="IPR018913">
    <property type="entry name" value="BppU_N"/>
</dbReference>